<keyword evidence="14" id="KW-1185">Reference proteome</keyword>
<keyword evidence="2" id="KW-0645">Protease</keyword>
<keyword evidence="10" id="KW-0812">Transmembrane</keyword>
<name>A0A4R2S0W9_9BACL</name>
<dbReference type="GO" id="GO:0008658">
    <property type="term" value="F:penicillin binding"/>
    <property type="evidence" value="ECO:0007669"/>
    <property type="project" value="InterPro"/>
</dbReference>
<evidence type="ECO:0000256" key="6">
    <source>
        <dbReference type="ARBA" id="ARBA00023268"/>
    </source>
</evidence>
<evidence type="ECO:0000256" key="3">
    <source>
        <dbReference type="ARBA" id="ARBA00022676"/>
    </source>
</evidence>
<dbReference type="InterPro" id="IPR036950">
    <property type="entry name" value="PBP_transglycosylase"/>
</dbReference>
<organism evidence="13 14">
    <name type="scientific">Baia soyae</name>
    <dbReference type="NCBI Taxonomy" id="1544746"/>
    <lineage>
        <taxon>Bacteria</taxon>
        <taxon>Bacillati</taxon>
        <taxon>Bacillota</taxon>
        <taxon>Bacilli</taxon>
        <taxon>Bacillales</taxon>
        <taxon>Thermoactinomycetaceae</taxon>
        <taxon>Baia</taxon>
    </lineage>
</organism>
<feature type="compositionally biased region" description="Basic and acidic residues" evidence="9">
    <location>
        <begin position="840"/>
        <end position="854"/>
    </location>
</feature>
<feature type="region of interest" description="Disordered" evidence="9">
    <location>
        <begin position="377"/>
        <end position="396"/>
    </location>
</feature>
<feature type="transmembrane region" description="Helical" evidence="10">
    <location>
        <begin position="62"/>
        <end position="84"/>
    </location>
</feature>
<gene>
    <name evidence="13" type="ORF">EDD57_10727</name>
</gene>
<proteinExistence type="predicted"/>
<keyword evidence="10" id="KW-1133">Transmembrane helix</keyword>
<evidence type="ECO:0000256" key="1">
    <source>
        <dbReference type="ARBA" id="ARBA00022645"/>
    </source>
</evidence>
<evidence type="ECO:0000256" key="4">
    <source>
        <dbReference type="ARBA" id="ARBA00022679"/>
    </source>
</evidence>
<keyword evidence="5" id="KW-0378">Hydrolase</keyword>
<sequence length="860" mass="95719">MKKPKLLTTMKKGKTRTLEAPVTLPPNSERFPKRKDRSHSRSKVIKKHDGGSRSKHKWKKILNWKVMLAVVCLPVLCGSIYLAYLVSKVPDNANAELQKPDSPSTLVDRKDNIITKIGAQKIEPIKLDELMKVNPKLPAALVKVEDQRFWKHDGVDFWGLTRAVFDNLQGRSGGGGTIPMQVSRNMVLDSKQKTLQRKVNEIASARKLIKTHKHEGVLEAYLNYIDFGPTIQGVQAASKFYFGKDLTKTPLTDEEVALLVAIPNNPTRLNPKGNEEQKVNAKERRDWVLKKKMTSSEDTPAVISMEDADKAITKPLQVAKDEQNTFLNEFKLKSHAAYIDLVRTELKERYGISKEDLRTKAYQIKIAIDPEIDKTIENETKNTTGGDSKTGKNNDLNSSFTVLERKTGLVLALSGGKDYISGGLNWGVTKQQPGSAITPLVVYSPYVELHKDEKPDQNEYSPLGNVTLSQALATSSGYVATKLFVDEVKVDRGVKFLQDKFQLPLEKKDLESPDAIAIGDVTKGFSPIQMAQAYSTFPNNGKFIKTYTVLEVKDNKQNKIEPLPNQEMETNQSGDQAFSAKTAYYMTRMLKEAVESPKGDDKGAKIPEFDVAGITGTTQNKRSGWFVGFTPDYVASAVVFNEYKDGKQGDTKVSGDSVAEMWGKVMKKVVKSSDTRRFEKPSGVPEPVPPPRLENFDITISTEGESKDIKINIIGGSRDPNVTYRVERLDSKGQYVLVTEGTADSLKDTFAPVDSNTPNQKFTYKIIAKSKDKSILPAVVEKELTLQKSKVQSSDKQQKQPDSPPNPKPSKPDNDQSKPEPNPSKPDKEPDLGDQNQGKPEPENKRPEGTKEIRPTNPTN</sequence>
<dbReference type="OrthoDB" id="9766909at2"/>
<evidence type="ECO:0000259" key="12">
    <source>
        <dbReference type="Pfam" id="PF00912"/>
    </source>
</evidence>
<dbReference type="InterPro" id="IPR001264">
    <property type="entry name" value="Glyco_trans_51"/>
</dbReference>
<evidence type="ECO:0000259" key="11">
    <source>
        <dbReference type="Pfam" id="PF00905"/>
    </source>
</evidence>
<dbReference type="GO" id="GO:0006508">
    <property type="term" value="P:proteolysis"/>
    <property type="evidence" value="ECO:0007669"/>
    <property type="project" value="UniProtKB-KW"/>
</dbReference>
<dbReference type="AlphaFoldDB" id="A0A4R2S0W9"/>
<evidence type="ECO:0000256" key="5">
    <source>
        <dbReference type="ARBA" id="ARBA00022801"/>
    </source>
</evidence>
<dbReference type="Pfam" id="PF00912">
    <property type="entry name" value="Transgly"/>
    <property type="match status" value="1"/>
</dbReference>
<dbReference type="EMBL" id="SLXV01000007">
    <property type="protein sequence ID" value="TCP69590.1"/>
    <property type="molecule type" value="Genomic_DNA"/>
</dbReference>
<accession>A0A4R2S0W9</accession>
<dbReference type="PANTHER" id="PTHR32282:SF33">
    <property type="entry name" value="PEPTIDOGLYCAN GLYCOSYLTRANSFERASE"/>
    <property type="match status" value="1"/>
</dbReference>
<dbReference type="GO" id="GO:0009002">
    <property type="term" value="F:serine-type D-Ala-D-Ala carboxypeptidase activity"/>
    <property type="evidence" value="ECO:0007669"/>
    <property type="project" value="UniProtKB-EC"/>
</dbReference>
<evidence type="ECO:0000256" key="9">
    <source>
        <dbReference type="SAM" id="MobiDB-lite"/>
    </source>
</evidence>
<keyword evidence="10" id="KW-0472">Membrane</keyword>
<keyword evidence="3" id="KW-0328">Glycosyltransferase</keyword>
<comment type="catalytic activity">
    <reaction evidence="8">
        <text>[GlcNAc-(1-&gt;4)-Mur2Ac(oyl-L-Ala-gamma-D-Glu-L-Lys-D-Ala-D-Ala)](n)-di-trans,octa-cis-undecaprenyl diphosphate + beta-D-GlcNAc-(1-&gt;4)-Mur2Ac(oyl-L-Ala-gamma-D-Glu-L-Lys-D-Ala-D-Ala)-di-trans,octa-cis-undecaprenyl diphosphate = [GlcNAc-(1-&gt;4)-Mur2Ac(oyl-L-Ala-gamma-D-Glu-L-Lys-D-Ala-D-Ala)](n+1)-di-trans,octa-cis-undecaprenyl diphosphate + di-trans,octa-cis-undecaprenyl diphosphate + H(+)</text>
        <dbReference type="Rhea" id="RHEA:23708"/>
        <dbReference type="Rhea" id="RHEA-COMP:9602"/>
        <dbReference type="Rhea" id="RHEA-COMP:9603"/>
        <dbReference type="ChEBI" id="CHEBI:15378"/>
        <dbReference type="ChEBI" id="CHEBI:58405"/>
        <dbReference type="ChEBI" id="CHEBI:60033"/>
        <dbReference type="ChEBI" id="CHEBI:78435"/>
        <dbReference type="EC" id="2.4.99.28"/>
    </reaction>
</comment>
<feature type="compositionally biased region" description="Basic residues" evidence="9">
    <location>
        <begin position="1"/>
        <end position="15"/>
    </location>
</feature>
<feature type="region of interest" description="Disordered" evidence="9">
    <location>
        <begin position="786"/>
        <end position="860"/>
    </location>
</feature>
<keyword evidence="4" id="KW-0808">Transferase</keyword>
<evidence type="ECO:0000313" key="13">
    <source>
        <dbReference type="EMBL" id="TCP69590.1"/>
    </source>
</evidence>
<dbReference type="InterPro" id="IPR012338">
    <property type="entry name" value="Beta-lactam/transpept-like"/>
</dbReference>
<dbReference type="Pfam" id="PF00905">
    <property type="entry name" value="Transpeptidase"/>
    <property type="match status" value="1"/>
</dbReference>
<reference evidence="13 14" key="1">
    <citation type="submission" date="2019-03" db="EMBL/GenBank/DDBJ databases">
        <title>Genomic Encyclopedia of Type Strains, Phase IV (KMG-IV): sequencing the most valuable type-strain genomes for metagenomic binning, comparative biology and taxonomic classification.</title>
        <authorList>
            <person name="Goeker M."/>
        </authorList>
    </citation>
    <scope>NUCLEOTIDE SEQUENCE [LARGE SCALE GENOMIC DNA]</scope>
    <source>
        <strain evidence="13 14">DSM 46831</strain>
    </source>
</reference>
<keyword evidence="6" id="KW-0511">Multifunctional enzyme</keyword>
<dbReference type="InterPro" id="IPR023346">
    <property type="entry name" value="Lysozyme-like_dom_sf"/>
</dbReference>
<dbReference type="SUPFAM" id="SSF53955">
    <property type="entry name" value="Lysozyme-like"/>
    <property type="match status" value="1"/>
</dbReference>
<comment type="catalytic activity">
    <reaction evidence="7">
        <text>Preferential cleavage: (Ac)2-L-Lys-D-Ala-|-D-Ala. Also transpeptidation of peptidyl-alanyl moieties that are N-acyl substituents of D-alanine.</text>
        <dbReference type="EC" id="3.4.16.4"/>
    </reaction>
</comment>
<feature type="domain" description="Glycosyl transferase family 51" evidence="12">
    <location>
        <begin position="114"/>
        <end position="291"/>
    </location>
</feature>
<dbReference type="InterPro" id="IPR050396">
    <property type="entry name" value="Glycosyltr_51/Transpeptidase"/>
</dbReference>
<feature type="domain" description="Penicillin-binding protein transpeptidase" evidence="11">
    <location>
        <begin position="464"/>
        <end position="655"/>
    </location>
</feature>
<feature type="compositionally biased region" description="Basic residues" evidence="9">
    <location>
        <begin position="32"/>
        <end position="46"/>
    </location>
</feature>
<dbReference type="InterPro" id="IPR001460">
    <property type="entry name" value="PCN-bd_Tpept"/>
</dbReference>
<dbReference type="SUPFAM" id="SSF56601">
    <property type="entry name" value="beta-lactamase/transpeptidase-like"/>
    <property type="match status" value="1"/>
</dbReference>
<comment type="caution">
    <text evidence="13">The sequence shown here is derived from an EMBL/GenBank/DDBJ whole genome shotgun (WGS) entry which is preliminary data.</text>
</comment>
<evidence type="ECO:0000256" key="7">
    <source>
        <dbReference type="ARBA" id="ARBA00034000"/>
    </source>
</evidence>
<dbReference type="Gene3D" id="1.10.3810.10">
    <property type="entry name" value="Biosynthetic peptidoglycan transglycosylase-like"/>
    <property type="match status" value="1"/>
</dbReference>
<dbReference type="GO" id="GO:0008955">
    <property type="term" value="F:peptidoglycan glycosyltransferase activity"/>
    <property type="evidence" value="ECO:0007669"/>
    <property type="project" value="UniProtKB-EC"/>
</dbReference>
<dbReference type="RefSeq" id="WP_131848153.1">
    <property type="nucleotide sequence ID" value="NZ_SLXV01000007.1"/>
</dbReference>
<dbReference type="PANTHER" id="PTHR32282">
    <property type="entry name" value="BINDING PROTEIN TRANSPEPTIDASE, PUTATIVE-RELATED"/>
    <property type="match status" value="1"/>
</dbReference>
<evidence type="ECO:0000256" key="2">
    <source>
        <dbReference type="ARBA" id="ARBA00022670"/>
    </source>
</evidence>
<keyword evidence="1" id="KW-0121">Carboxypeptidase</keyword>
<feature type="region of interest" description="Disordered" evidence="9">
    <location>
        <begin position="1"/>
        <end position="52"/>
    </location>
</feature>
<protein>
    <submittedName>
        <fullName evidence="13">Penicillin-binding protein 2A</fullName>
    </submittedName>
</protein>
<dbReference type="Gene3D" id="3.40.710.10">
    <property type="entry name" value="DD-peptidase/beta-lactamase superfamily"/>
    <property type="match status" value="1"/>
</dbReference>
<feature type="compositionally biased region" description="Polar residues" evidence="9">
    <location>
        <begin position="381"/>
        <end position="396"/>
    </location>
</feature>
<evidence type="ECO:0000256" key="10">
    <source>
        <dbReference type="SAM" id="Phobius"/>
    </source>
</evidence>
<evidence type="ECO:0000313" key="14">
    <source>
        <dbReference type="Proteomes" id="UP000294746"/>
    </source>
</evidence>
<evidence type="ECO:0000256" key="8">
    <source>
        <dbReference type="ARBA" id="ARBA00049902"/>
    </source>
</evidence>
<dbReference type="Proteomes" id="UP000294746">
    <property type="component" value="Unassembled WGS sequence"/>
</dbReference>